<evidence type="ECO:0000313" key="9">
    <source>
        <dbReference type="EMBL" id="NHN86157.1"/>
    </source>
</evidence>
<keyword evidence="7" id="KW-0479">Metal-binding</keyword>
<organism evidence="9 10">
    <name type="scientific">Acetobacter musti</name>
    <dbReference type="NCBI Taxonomy" id="864732"/>
    <lineage>
        <taxon>Bacteria</taxon>
        <taxon>Pseudomonadati</taxon>
        <taxon>Pseudomonadota</taxon>
        <taxon>Alphaproteobacteria</taxon>
        <taxon>Acetobacterales</taxon>
        <taxon>Acetobacteraceae</taxon>
        <taxon>Acetobacter</taxon>
    </lineage>
</organism>
<feature type="transmembrane region" description="Helical" evidence="7">
    <location>
        <begin position="152"/>
        <end position="170"/>
    </location>
</feature>
<accession>A0ABX0JTM8</accession>
<comment type="cofactor">
    <cofactor evidence="7">
        <name>heme b</name>
        <dbReference type="ChEBI" id="CHEBI:60344"/>
    </cofactor>
    <text evidence="7">Binds 1 heme b (iron(II)-protoporphyrin IX) group per subunit.</text>
</comment>
<evidence type="ECO:0000259" key="8">
    <source>
        <dbReference type="Pfam" id="PF01794"/>
    </source>
</evidence>
<keyword evidence="7" id="KW-1003">Cell membrane</keyword>
<keyword evidence="6 7" id="KW-0472">Membrane</keyword>
<feature type="transmembrane region" description="Helical" evidence="7">
    <location>
        <begin position="50"/>
        <end position="69"/>
    </location>
</feature>
<comment type="caution">
    <text evidence="9">The sequence shown here is derived from an EMBL/GenBank/DDBJ whole genome shotgun (WGS) entry which is preliminary data.</text>
</comment>
<comment type="function">
    <text evidence="7">Part of the MsrPQ system that repairs oxidized periplasmic proteins containing methionine sulfoxide residues (Met-O), using respiratory chain electrons. Thus protects these proteins from oxidative-stress damage caused by reactive species of oxygen and chlorine generated by the host defense mechanisms. MsrPQ is essential for the maintenance of envelope integrity under bleach stress, rescuing a wide series of structurally unrelated periplasmic proteins from methionine oxidation. MsrQ provides electrons for reduction to the reductase catalytic subunit MsrP, using the quinone pool of the respiratory chain.</text>
</comment>
<dbReference type="Pfam" id="PF01794">
    <property type="entry name" value="Ferric_reduct"/>
    <property type="match status" value="1"/>
</dbReference>
<evidence type="ECO:0000256" key="7">
    <source>
        <dbReference type="HAMAP-Rule" id="MF_01207"/>
    </source>
</evidence>
<keyword evidence="7" id="KW-0285">Flavoprotein</keyword>
<keyword evidence="4 7" id="KW-1133">Transmembrane helix</keyword>
<keyword evidence="5 7" id="KW-0408">Iron</keyword>
<keyword evidence="3 7" id="KW-0812">Transmembrane</keyword>
<dbReference type="PANTHER" id="PTHR36964:SF1">
    <property type="entry name" value="PROTEIN-METHIONINE-SULFOXIDE REDUCTASE HEME-BINDING SUBUNIT MSRQ"/>
    <property type="match status" value="1"/>
</dbReference>
<feature type="transmembrane region" description="Helical" evidence="7">
    <location>
        <begin position="176"/>
        <end position="193"/>
    </location>
</feature>
<evidence type="ECO:0000256" key="3">
    <source>
        <dbReference type="ARBA" id="ARBA00022692"/>
    </source>
</evidence>
<comment type="similarity">
    <text evidence="7">Belongs to the MsrQ family.</text>
</comment>
<feature type="domain" description="Ferric oxidoreductase" evidence="8">
    <location>
        <begin position="49"/>
        <end position="161"/>
    </location>
</feature>
<comment type="cofactor">
    <cofactor evidence="7">
        <name>FMN</name>
        <dbReference type="ChEBI" id="CHEBI:58210"/>
    </cofactor>
    <text evidence="7">Binds 1 FMN per subunit.</text>
</comment>
<dbReference type="NCBIfam" id="NF003833">
    <property type="entry name" value="PRK05419.1-5"/>
    <property type="match status" value="1"/>
</dbReference>
<keyword evidence="7" id="KW-0288">FMN</keyword>
<gene>
    <name evidence="7 9" type="primary">msrQ</name>
    <name evidence="9" type="ORF">GOB93_16125</name>
</gene>
<evidence type="ECO:0000256" key="2">
    <source>
        <dbReference type="ARBA" id="ARBA00022448"/>
    </source>
</evidence>
<dbReference type="EMBL" id="WOTB01000027">
    <property type="protein sequence ID" value="NHN86157.1"/>
    <property type="molecule type" value="Genomic_DNA"/>
</dbReference>
<feature type="transmembrane region" description="Helical" evidence="7">
    <location>
        <begin position="81"/>
        <end position="99"/>
    </location>
</feature>
<feature type="transmembrane region" description="Helical" evidence="7">
    <location>
        <begin position="119"/>
        <end position="140"/>
    </location>
</feature>
<dbReference type="RefSeq" id="WP_173584537.1">
    <property type="nucleotide sequence ID" value="NZ_WOTB01000027.1"/>
</dbReference>
<keyword evidence="7" id="KW-0249">Electron transport</keyword>
<comment type="subunit">
    <text evidence="7">Heterodimer of a catalytic subunit (MsrP) and a heme-binding subunit (MsrQ).</text>
</comment>
<dbReference type="Proteomes" id="UP000635278">
    <property type="component" value="Unassembled WGS sequence"/>
</dbReference>
<keyword evidence="10" id="KW-1185">Reference proteome</keyword>
<dbReference type="InterPro" id="IPR022837">
    <property type="entry name" value="MsrQ-like"/>
</dbReference>
<sequence length="206" mass="23504">MASSIRWTPPGVIILTLWIAGLVPAFRSFWLGADNELGPDPVRSFEHLLGLWAFRFLLASLAITPLRLVTGYSLIRYRRTLGLLAFVYALMHVATYIALDLQFDFAILWRDLTRRPFLVFGMIAFLCLIPLAATSSQFLIRKLGRNWRRLHRIVYVALVAASAHFLMAFKTWHPEALLYVLSGSILLIIRVGYKIRSQVRQTGAKM</sequence>
<dbReference type="InterPro" id="IPR013130">
    <property type="entry name" value="Fe3_Rdtase_TM_dom"/>
</dbReference>
<evidence type="ECO:0000256" key="6">
    <source>
        <dbReference type="ARBA" id="ARBA00023136"/>
    </source>
</evidence>
<feature type="transmembrane region" description="Helical" evidence="7">
    <location>
        <begin position="12"/>
        <end position="30"/>
    </location>
</feature>
<protein>
    <recommendedName>
        <fullName evidence="7">Protein-methionine-sulfoxide reductase heme-binding subunit MsrQ</fullName>
    </recommendedName>
    <alternativeName>
        <fullName evidence="7">Flavocytochrome MsrQ</fullName>
    </alternativeName>
</protein>
<evidence type="ECO:0000256" key="5">
    <source>
        <dbReference type="ARBA" id="ARBA00023004"/>
    </source>
</evidence>
<evidence type="ECO:0000313" key="10">
    <source>
        <dbReference type="Proteomes" id="UP000635278"/>
    </source>
</evidence>
<evidence type="ECO:0000256" key="4">
    <source>
        <dbReference type="ARBA" id="ARBA00022989"/>
    </source>
</evidence>
<proteinExistence type="inferred from homology"/>
<reference evidence="9 10" key="1">
    <citation type="journal article" date="2020" name="Int. J. Syst. Evol. Microbiol.">
        <title>Novel acetic acid bacteria from cider fermentations: Acetobacter conturbans sp. nov. and Acetobacter fallax sp. nov.</title>
        <authorList>
            <person name="Sombolestani A.S."/>
            <person name="Cleenwerck I."/>
            <person name="Cnockaert M."/>
            <person name="Borremans W."/>
            <person name="Wieme A.D."/>
            <person name="De Vuyst L."/>
            <person name="Vandamme P."/>
        </authorList>
    </citation>
    <scope>NUCLEOTIDE SEQUENCE [LARGE SCALE GENOMIC DNA]</scope>
    <source>
        <strain evidence="9 10">LMG 30640</strain>
    </source>
</reference>
<name>A0ABX0JTM8_9PROT</name>
<evidence type="ECO:0000256" key="1">
    <source>
        <dbReference type="ARBA" id="ARBA00004141"/>
    </source>
</evidence>
<comment type="subcellular location">
    <subcellularLocation>
        <location evidence="7">Cell membrane</location>
        <topology evidence="7">Multi-pass membrane protein</topology>
    </subcellularLocation>
    <subcellularLocation>
        <location evidence="1">Membrane</location>
        <topology evidence="1">Multi-pass membrane protein</topology>
    </subcellularLocation>
</comment>
<dbReference type="HAMAP" id="MF_01207">
    <property type="entry name" value="MsrQ"/>
    <property type="match status" value="1"/>
</dbReference>
<keyword evidence="7" id="KW-0349">Heme</keyword>
<keyword evidence="2 7" id="KW-0813">Transport</keyword>
<dbReference type="PANTHER" id="PTHR36964">
    <property type="entry name" value="PROTEIN-METHIONINE-SULFOXIDE REDUCTASE HEME-BINDING SUBUNIT MSRQ"/>
    <property type="match status" value="1"/>
</dbReference>